<dbReference type="PhylomeDB" id="T1JFL6"/>
<keyword evidence="4" id="KW-0472">Membrane</keyword>
<evidence type="ECO:0000259" key="5">
    <source>
        <dbReference type="Pfam" id="PF03007"/>
    </source>
</evidence>
<dbReference type="Pfam" id="PF03007">
    <property type="entry name" value="WS_DGAT_cat"/>
    <property type="match status" value="1"/>
</dbReference>
<feature type="domain" description="O-acyltransferase WSD1-like N-terminal" evidence="5">
    <location>
        <begin position="200"/>
        <end position="254"/>
    </location>
</feature>
<protein>
    <recommendedName>
        <fullName evidence="2">long-chain-alcohol O-fatty-acyltransferase</fullName>
        <ecNumber evidence="2">2.3.1.75</ecNumber>
    </recommendedName>
</protein>
<dbReference type="GO" id="GO:0045017">
    <property type="term" value="P:glycerolipid biosynthetic process"/>
    <property type="evidence" value="ECO:0007669"/>
    <property type="project" value="InterPro"/>
</dbReference>
<dbReference type="GO" id="GO:0004144">
    <property type="term" value="F:diacylglycerol O-acyltransferase activity"/>
    <property type="evidence" value="ECO:0007669"/>
    <property type="project" value="InterPro"/>
</dbReference>
<dbReference type="Pfam" id="PF06974">
    <property type="entry name" value="WS_DGAT_C"/>
    <property type="match status" value="1"/>
</dbReference>
<reference evidence="7" key="2">
    <citation type="submission" date="2015-02" db="UniProtKB">
        <authorList>
            <consortium name="EnsemblMetazoa"/>
        </authorList>
    </citation>
    <scope>IDENTIFICATION</scope>
</reference>
<evidence type="ECO:0000313" key="8">
    <source>
        <dbReference type="Proteomes" id="UP000014500"/>
    </source>
</evidence>
<evidence type="ECO:0000256" key="2">
    <source>
        <dbReference type="ARBA" id="ARBA00024388"/>
    </source>
</evidence>
<dbReference type="eggNOG" id="ENOG502RUH3">
    <property type="taxonomic scope" value="Eukaryota"/>
</dbReference>
<dbReference type="OMA" id="LASIHIW"/>
<evidence type="ECO:0000256" key="1">
    <source>
        <dbReference type="ARBA" id="ARBA00024360"/>
    </source>
</evidence>
<proteinExistence type="inferred from homology"/>
<keyword evidence="8" id="KW-1185">Reference proteome</keyword>
<dbReference type="InterPro" id="IPR009721">
    <property type="entry name" value="O-acyltransferase_WSD1_C"/>
</dbReference>
<dbReference type="EnsemblMetazoa" id="SMAR012630-RA">
    <property type="protein sequence ID" value="SMAR012630-PA"/>
    <property type="gene ID" value="SMAR012630"/>
</dbReference>
<dbReference type="HOGENOM" id="CLU_016829_0_0_1"/>
<comment type="similarity">
    <text evidence="1">In the N-terminal section; belongs to the long-chain O-acyltransferase family.</text>
</comment>
<dbReference type="EC" id="2.3.1.75" evidence="2"/>
<feature type="domain" description="O-acyltransferase WSD1 C-terminal" evidence="6">
    <location>
        <begin position="471"/>
        <end position="609"/>
    </location>
</feature>
<dbReference type="EMBL" id="JH432177">
    <property type="status" value="NOT_ANNOTATED_CDS"/>
    <property type="molecule type" value="Genomic_DNA"/>
</dbReference>
<name>T1JFL6_STRMM</name>
<dbReference type="GO" id="GO:0047196">
    <property type="term" value="F:long-chain-alcohol O-fatty-acyltransferase activity"/>
    <property type="evidence" value="ECO:0007669"/>
    <property type="project" value="UniProtKB-EC"/>
</dbReference>
<dbReference type="AlphaFoldDB" id="T1JFL6"/>
<evidence type="ECO:0000256" key="4">
    <source>
        <dbReference type="SAM" id="Phobius"/>
    </source>
</evidence>
<sequence length="619" mass="70017">MPWISMPGLVCLDQYAWPAELAGPAEYTRISTPGLERWVDKYRQFVYRIFCLIWFSFCYCCSWITLPIQHVRHRIAIIIALAFSLSLTPIIFTWLASIHIWRFLLHKFIHLYHPKLEIVKTRSLRSALDTRRWPGLAVAVLLLNEDDDTNLSELRAKILQIMQSQIKKYLVLRRRLCVYLGCYLWYEDDTTLNANGQLFIWPNKAKNDAQLQEFIGIICSKPLPQDRPPWQVVLIPYSRSWAVLLCSHHLVVDSLPSLVDILSPTSCNLWIKNTPPLLRGRWATDTIATTLASTAFDMWTEPDGEIHVNTDAKTMKISKSSLFTKLRVIFSPLTVPGLLFHKIRALFQQIRLLAGDNIDGRSYFKEAIIEICEAIKLVLIAPYVFATQLASPVENVPLLRASVSPGNRTLAWTKPVEKELVERIAEAGQVTDVEVLLAACTGALRNFLFVSGASIPTSVSAILPVIVGERNTAAFALVDLPTGEWDPVRRLRLIGQQMAAVQKRPLHILIGAIVLRYASWILPQTVLTLALNFLSRRHTITVCFVDTPNEVMPHHSRLFYWRPPQGNAGLTFTLQSDDDCVSLAVASNQSVLAKPPLLTSQFFREIHAIAMALNVNIES</sequence>
<comment type="catalytic activity">
    <reaction evidence="3">
        <text>a long chain fatty alcohol + a fatty acyl-CoA = a long-chain alcohol wax ester + CoA</text>
        <dbReference type="Rhea" id="RHEA:38443"/>
        <dbReference type="ChEBI" id="CHEBI:17135"/>
        <dbReference type="ChEBI" id="CHEBI:57287"/>
        <dbReference type="ChEBI" id="CHEBI:77636"/>
        <dbReference type="ChEBI" id="CHEBI:235323"/>
        <dbReference type="EC" id="2.3.1.75"/>
    </reaction>
</comment>
<reference evidence="8" key="1">
    <citation type="submission" date="2011-05" db="EMBL/GenBank/DDBJ databases">
        <authorList>
            <person name="Richards S.R."/>
            <person name="Qu J."/>
            <person name="Jiang H."/>
            <person name="Jhangiani S.N."/>
            <person name="Agravi P."/>
            <person name="Goodspeed R."/>
            <person name="Gross S."/>
            <person name="Mandapat C."/>
            <person name="Jackson L."/>
            <person name="Mathew T."/>
            <person name="Pu L."/>
            <person name="Thornton R."/>
            <person name="Saada N."/>
            <person name="Wilczek-Boney K.B."/>
            <person name="Lee S."/>
            <person name="Kovar C."/>
            <person name="Wu Y."/>
            <person name="Scherer S.E."/>
            <person name="Worley K.C."/>
            <person name="Muzny D.M."/>
            <person name="Gibbs R."/>
        </authorList>
    </citation>
    <scope>NUCLEOTIDE SEQUENCE</scope>
    <source>
        <strain evidence="8">Brora</strain>
    </source>
</reference>
<keyword evidence="4" id="KW-1133">Transmembrane helix</keyword>
<evidence type="ECO:0000256" key="3">
    <source>
        <dbReference type="ARBA" id="ARBA00047604"/>
    </source>
</evidence>
<accession>T1JFL6</accession>
<keyword evidence="4" id="KW-0812">Transmembrane</keyword>
<dbReference type="Proteomes" id="UP000014500">
    <property type="component" value="Unassembled WGS sequence"/>
</dbReference>
<organism evidence="7 8">
    <name type="scientific">Strigamia maritima</name>
    <name type="common">European centipede</name>
    <name type="synonym">Geophilus maritimus</name>
    <dbReference type="NCBI Taxonomy" id="126957"/>
    <lineage>
        <taxon>Eukaryota</taxon>
        <taxon>Metazoa</taxon>
        <taxon>Ecdysozoa</taxon>
        <taxon>Arthropoda</taxon>
        <taxon>Myriapoda</taxon>
        <taxon>Chilopoda</taxon>
        <taxon>Pleurostigmophora</taxon>
        <taxon>Geophilomorpha</taxon>
        <taxon>Linotaeniidae</taxon>
        <taxon>Strigamia</taxon>
    </lineage>
</organism>
<dbReference type="InterPro" id="IPR004255">
    <property type="entry name" value="O-acyltransferase_WSD1_N"/>
</dbReference>
<feature type="transmembrane region" description="Helical" evidence="4">
    <location>
        <begin position="45"/>
        <end position="66"/>
    </location>
</feature>
<feature type="transmembrane region" description="Helical" evidence="4">
    <location>
        <begin position="78"/>
        <end position="101"/>
    </location>
</feature>
<evidence type="ECO:0000313" key="7">
    <source>
        <dbReference type="EnsemblMetazoa" id="SMAR012630-PA"/>
    </source>
</evidence>
<evidence type="ECO:0000259" key="6">
    <source>
        <dbReference type="Pfam" id="PF06974"/>
    </source>
</evidence>